<reference evidence="2 3" key="1">
    <citation type="submission" date="2015-10" db="EMBL/GenBank/DDBJ databases">
        <title>Draft genome sequence of Streptomyces griseorubiginosus DSM 40469, type strain for the species Streptomyces griseorubiginosus.</title>
        <authorList>
            <person name="Ruckert C."/>
            <person name="Winkler A."/>
            <person name="Kalinowski J."/>
            <person name="Kampfer P."/>
            <person name="Glaeser S."/>
        </authorList>
    </citation>
    <scope>NUCLEOTIDE SEQUENCE [LARGE SCALE GENOMIC DNA]</scope>
    <source>
        <strain evidence="2 3">DSM 40469</strain>
    </source>
</reference>
<keyword evidence="1" id="KW-0812">Transmembrane</keyword>
<name>A0A101SAH3_9ACTN</name>
<dbReference type="EMBL" id="LMWV01000003">
    <property type="protein sequence ID" value="KUN70474.1"/>
    <property type="molecule type" value="Genomic_DNA"/>
</dbReference>
<keyword evidence="3" id="KW-1185">Reference proteome</keyword>
<evidence type="ECO:0000256" key="1">
    <source>
        <dbReference type="SAM" id="Phobius"/>
    </source>
</evidence>
<feature type="transmembrane region" description="Helical" evidence="1">
    <location>
        <begin position="145"/>
        <end position="164"/>
    </location>
</feature>
<dbReference type="Pfam" id="PF06966">
    <property type="entry name" value="DUF1295"/>
    <property type="match status" value="1"/>
</dbReference>
<sequence length="273" mass="29605">MNGFPWSAFVTGLAWAAAAALAVMLVTFAVALRRGVHRIVDVAWGIGFTAVALTTLAASAGHGDPVRRLLATGLTAAWGLRLAVHIARRGRGHGEDPRYAAMLAKAPGNRNVYALRMVYLLQGALVWLVSLPVQAAQYVPGRPSPLAWAGVALWTVGVCFEAVGDAQLARFKADPARRGRIMDRGLWAWTRHPNYFGDFCVWWGLFLLVPDTPAAAAATLVSPVVMSLLLTRGSGKRLLERHMADRPGYAEYRARTSGFFPRPPKRAAGRGRR</sequence>
<dbReference type="AlphaFoldDB" id="A0A101SAH3"/>
<feature type="transmembrane region" description="Helical" evidence="1">
    <location>
        <begin position="214"/>
        <end position="231"/>
    </location>
</feature>
<dbReference type="PROSITE" id="PS50244">
    <property type="entry name" value="S5A_REDUCTASE"/>
    <property type="match status" value="1"/>
</dbReference>
<accession>A0A101SAH3</accession>
<feature type="transmembrane region" description="Helical" evidence="1">
    <location>
        <begin position="39"/>
        <end position="60"/>
    </location>
</feature>
<feature type="transmembrane region" description="Helical" evidence="1">
    <location>
        <begin position="185"/>
        <end position="208"/>
    </location>
</feature>
<keyword evidence="1" id="KW-1133">Transmembrane helix</keyword>
<dbReference type="InterPro" id="IPR010721">
    <property type="entry name" value="UstE-like"/>
</dbReference>
<dbReference type="GO" id="GO:0016020">
    <property type="term" value="C:membrane"/>
    <property type="evidence" value="ECO:0007669"/>
    <property type="project" value="TreeGrafter"/>
</dbReference>
<keyword evidence="1" id="KW-0472">Membrane</keyword>
<evidence type="ECO:0000313" key="3">
    <source>
        <dbReference type="Proteomes" id="UP000054375"/>
    </source>
</evidence>
<comment type="caution">
    <text evidence="2">The sequence shown here is derived from an EMBL/GenBank/DDBJ whole genome shotgun (WGS) entry which is preliminary data.</text>
</comment>
<dbReference type="Gene3D" id="1.20.120.1630">
    <property type="match status" value="1"/>
</dbReference>
<dbReference type="RefSeq" id="WP_062234307.1">
    <property type="nucleotide sequence ID" value="NZ_JBPJFL010000001.1"/>
</dbReference>
<dbReference type="PANTHER" id="PTHR32251">
    <property type="entry name" value="3-OXO-5-ALPHA-STEROID 4-DEHYDROGENASE"/>
    <property type="match status" value="1"/>
</dbReference>
<feature type="transmembrane region" description="Helical" evidence="1">
    <location>
        <begin position="113"/>
        <end position="133"/>
    </location>
</feature>
<protein>
    <submittedName>
        <fullName evidence="2">Uncharacterized protein</fullName>
    </submittedName>
</protein>
<dbReference type="PANTHER" id="PTHR32251:SF17">
    <property type="entry name" value="STEROID 5-ALPHA REDUCTASE C-TERMINAL DOMAIN-CONTAINING PROTEIN"/>
    <property type="match status" value="1"/>
</dbReference>
<organism evidence="2 3">
    <name type="scientific">Streptomyces griseorubiginosus</name>
    <dbReference type="NCBI Taxonomy" id="67304"/>
    <lineage>
        <taxon>Bacteria</taxon>
        <taxon>Bacillati</taxon>
        <taxon>Actinomycetota</taxon>
        <taxon>Actinomycetes</taxon>
        <taxon>Kitasatosporales</taxon>
        <taxon>Streptomycetaceae</taxon>
        <taxon>Streptomyces</taxon>
    </lineage>
</organism>
<feature type="transmembrane region" description="Helical" evidence="1">
    <location>
        <begin position="66"/>
        <end position="84"/>
    </location>
</feature>
<dbReference type="Proteomes" id="UP000054375">
    <property type="component" value="Unassembled WGS sequence"/>
</dbReference>
<gene>
    <name evidence="2" type="ORF">AQJ54_05235</name>
</gene>
<proteinExistence type="predicted"/>
<feature type="transmembrane region" description="Helical" evidence="1">
    <location>
        <begin position="6"/>
        <end position="32"/>
    </location>
</feature>
<evidence type="ECO:0000313" key="2">
    <source>
        <dbReference type="EMBL" id="KUN70474.1"/>
    </source>
</evidence>